<dbReference type="CDD" id="cd02440">
    <property type="entry name" value="AdoMet_MTases"/>
    <property type="match status" value="1"/>
</dbReference>
<evidence type="ECO:0000313" key="1">
    <source>
        <dbReference type="EMBL" id="KEZ78689.1"/>
    </source>
</evidence>
<dbReference type="InterPro" id="IPR029063">
    <property type="entry name" value="SAM-dependent_MTases_sf"/>
</dbReference>
<protein>
    <submittedName>
        <fullName evidence="1">S-adenosyl-l-methionine-dependent methyltransferase</fullName>
    </submittedName>
</protein>
<dbReference type="PATRIC" id="fig|1304275.5.peg.753"/>
<dbReference type="Gene3D" id="3.40.50.150">
    <property type="entry name" value="Vaccinia Virus protein VP39"/>
    <property type="match status" value="1"/>
</dbReference>
<sequence length="468" mass="53828">MATIHSLNDLIVFTNSQGTAARGNLVKVSRTTLIFEVYNPYSIVQLSEVLHSLEIRGNDRVIYRGRAVVSGLVNTGLMLIVSASLLDPWSELIGLAGDRENIRHEIHQFIDEWQSNQQIRPDYQLSVSRLRSFLTALNRWLEHLDFEDDRGDTAASRDQLFPDLAEPLVPPLIELFSDFEKQASQIPEEERITHMRYAQDDLHPLLMRAPFVHRAYYKPLGYAGDYEMVNMMLRDPREGPTIYAQLINTLYLQTGPAEAHRNRINILVDQLRDQITRLRKEAPDKTPRILNVGCGPAIELQRLIRQSRAIEICDITLIDFSRETLDYTEKQLNEASDASGIRPQITFSHQSVHGLLRHASRPEGSEQDEYDIIYCAGLFDYLSDRVCARLLNLFHQWCKEGGQVMVTNVHPDNPARHWMEHLLEWYLIYRDDTDMEKLGAPFPNHQAFKDETGINIFLHITKDSNAGQ</sequence>
<dbReference type="SUPFAM" id="SSF53335">
    <property type="entry name" value="S-adenosyl-L-methionine-dependent methyltransferases"/>
    <property type="match status" value="1"/>
</dbReference>
<evidence type="ECO:0000313" key="2">
    <source>
        <dbReference type="Proteomes" id="UP000028302"/>
    </source>
</evidence>
<dbReference type="STRING" id="1304275.C41B8_03701"/>
<name>A0A084IPQ5_SALHC</name>
<reference evidence="1 2" key="1">
    <citation type="submission" date="2013-03" db="EMBL/GenBank/DDBJ databases">
        <title>Salinisphaera hydrothermalis C41B8 Genome Sequencing.</title>
        <authorList>
            <person name="Li C."/>
            <person name="Lai Q."/>
            <person name="Shao Z."/>
        </authorList>
    </citation>
    <scope>NUCLEOTIDE SEQUENCE [LARGE SCALE GENOMIC DNA]</scope>
    <source>
        <strain evidence="1 2">C41B8</strain>
    </source>
</reference>
<dbReference type="OrthoDB" id="9811915at2"/>
<dbReference type="RefSeq" id="WP_037334241.1">
    <property type="nucleotide sequence ID" value="NZ_APNK01000003.1"/>
</dbReference>
<organism evidence="1 2">
    <name type="scientific">Salinisphaera hydrothermalis (strain C41B8)</name>
    <dbReference type="NCBI Taxonomy" id="1304275"/>
    <lineage>
        <taxon>Bacteria</taxon>
        <taxon>Pseudomonadati</taxon>
        <taxon>Pseudomonadota</taxon>
        <taxon>Gammaproteobacteria</taxon>
        <taxon>Salinisphaerales</taxon>
        <taxon>Salinisphaeraceae</taxon>
        <taxon>Salinisphaera</taxon>
    </lineage>
</organism>
<keyword evidence="1" id="KW-0489">Methyltransferase</keyword>
<dbReference type="EMBL" id="APNK01000003">
    <property type="protein sequence ID" value="KEZ78689.1"/>
    <property type="molecule type" value="Genomic_DNA"/>
</dbReference>
<comment type="caution">
    <text evidence="1">The sequence shown here is derived from an EMBL/GenBank/DDBJ whole genome shotgun (WGS) entry which is preliminary data.</text>
</comment>
<dbReference type="AlphaFoldDB" id="A0A084IPQ5"/>
<keyword evidence="2" id="KW-1185">Reference proteome</keyword>
<gene>
    <name evidence="1" type="ORF">C41B8_03701</name>
</gene>
<dbReference type="Proteomes" id="UP000028302">
    <property type="component" value="Unassembled WGS sequence"/>
</dbReference>
<dbReference type="GO" id="GO:0032259">
    <property type="term" value="P:methylation"/>
    <property type="evidence" value="ECO:0007669"/>
    <property type="project" value="UniProtKB-KW"/>
</dbReference>
<dbReference type="Pfam" id="PF13489">
    <property type="entry name" value="Methyltransf_23"/>
    <property type="match status" value="1"/>
</dbReference>
<dbReference type="eggNOG" id="COG0500">
    <property type="taxonomic scope" value="Bacteria"/>
</dbReference>
<proteinExistence type="predicted"/>
<accession>A0A084IPQ5</accession>
<keyword evidence="1" id="KW-0808">Transferase</keyword>
<dbReference type="GO" id="GO:0008168">
    <property type="term" value="F:methyltransferase activity"/>
    <property type="evidence" value="ECO:0007669"/>
    <property type="project" value="UniProtKB-KW"/>
</dbReference>